<reference evidence="2 3" key="1">
    <citation type="submission" date="2009-06" db="EMBL/GenBank/DDBJ databases">
        <title>Complete sequence of Desulfovibrio salexigens DSM 2638.</title>
        <authorList>
            <consortium name="US DOE Joint Genome Institute"/>
            <person name="Lucas S."/>
            <person name="Copeland A."/>
            <person name="Lapidus A."/>
            <person name="Glavina del Rio T."/>
            <person name="Tice H."/>
            <person name="Bruce D."/>
            <person name="Goodwin L."/>
            <person name="Pitluck S."/>
            <person name="Munk A.C."/>
            <person name="Brettin T."/>
            <person name="Detter J.C."/>
            <person name="Han C."/>
            <person name="Tapia R."/>
            <person name="Larimer F."/>
            <person name="Land M."/>
            <person name="Hauser L."/>
            <person name="Kyrpides N."/>
            <person name="Anderson I."/>
            <person name="Wall J.D."/>
            <person name="Arkin A.P."/>
            <person name="Dehal P."/>
            <person name="Chivian D."/>
            <person name="Giles B."/>
            <person name="Hazen T.C."/>
        </authorList>
    </citation>
    <scope>NUCLEOTIDE SEQUENCE [LARGE SCALE GENOMIC DNA]</scope>
    <source>
        <strain evidence="3">ATCC 14822 / DSM 2638 / NCIMB 8403 / VKM B-1763</strain>
    </source>
</reference>
<feature type="transmembrane region" description="Helical" evidence="1">
    <location>
        <begin position="469"/>
        <end position="490"/>
    </location>
</feature>
<keyword evidence="3" id="KW-1185">Reference proteome</keyword>
<dbReference type="AlphaFoldDB" id="C6BSE6"/>
<dbReference type="eggNOG" id="COG1357">
    <property type="taxonomic scope" value="Bacteria"/>
</dbReference>
<dbReference type="Proteomes" id="UP000002601">
    <property type="component" value="Chromosome"/>
</dbReference>
<feature type="transmembrane region" description="Helical" evidence="1">
    <location>
        <begin position="360"/>
        <end position="378"/>
    </location>
</feature>
<dbReference type="InterPro" id="IPR001646">
    <property type="entry name" value="5peptide_repeat"/>
</dbReference>
<keyword evidence="1" id="KW-0812">Transmembrane</keyword>
<evidence type="ECO:0000256" key="1">
    <source>
        <dbReference type="SAM" id="Phobius"/>
    </source>
</evidence>
<evidence type="ECO:0008006" key="4">
    <source>
        <dbReference type="Google" id="ProtNLM"/>
    </source>
</evidence>
<feature type="transmembrane region" description="Helical" evidence="1">
    <location>
        <begin position="327"/>
        <end position="348"/>
    </location>
</feature>
<dbReference type="STRING" id="526222.Desal_1560"/>
<dbReference type="HOGENOM" id="CLU_549494_0_0_7"/>
<dbReference type="Gene3D" id="2.160.20.80">
    <property type="entry name" value="E3 ubiquitin-protein ligase SopA"/>
    <property type="match status" value="1"/>
</dbReference>
<keyword evidence="1" id="KW-1133">Transmembrane helix</keyword>
<dbReference type="RefSeq" id="WP_015851440.1">
    <property type="nucleotide sequence ID" value="NC_012881.1"/>
</dbReference>
<accession>C6BSE6</accession>
<dbReference type="Pfam" id="PF13576">
    <property type="entry name" value="Pentapeptide_3"/>
    <property type="match status" value="2"/>
</dbReference>
<feature type="transmembrane region" description="Helical" evidence="1">
    <location>
        <begin position="418"/>
        <end position="438"/>
    </location>
</feature>
<organism evidence="2 3">
    <name type="scientific">Maridesulfovibrio salexigens (strain ATCC 14822 / DSM 2638 / NCIMB 8403 / VKM B-1763)</name>
    <name type="common">Desulfovibrio salexigens</name>
    <dbReference type="NCBI Taxonomy" id="526222"/>
    <lineage>
        <taxon>Bacteria</taxon>
        <taxon>Pseudomonadati</taxon>
        <taxon>Thermodesulfobacteriota</taxon>
        <taxon>Desulfovibrionia</taxon>
        <taxon>Desulfovibrionales</taxon>
        <taxon>Desulfovibrionaceae</taxon>
        <taxon>Maridesulfovibrio</taxon>
    </lineage>
</organism>
<dbReference type="KEGG" id="dsa:Desal_1560"/>
<sequence length="496" mass="58192">MGAKKFNGMVFERIQKVIDAGEDEERDRRDILLDPLMGGWNPRCNFTGTVFPYNIYLYEFIEEGDSFPPINFTKSIFLGKTSFRKVRFEGSTYFNETKFHDIAIFADAIFVSDVEFENSQIYEYAIFTNTFFLGETSFLATEAKKQIHFEQARFKKNVKFNAMKFNAPIYFDRAKFLYKNEEVSFKYAIFHDYSNFEHTKFNGGADFNLAFFKEWAYFRNAEFDKETSFAGAISKETVLMESVDLSNLKFAETNIESFKFIDCSWSEERFAKIYDEKHQIDSNCSDTTLAEIYRRLKKIARESADEEQTSHWHYREKEMTRRVVDSAFYFPTLPVSLICILLLFTSYLFSISYDYHPSTLNAYLEKTFLLLPLIPILIQYRNFKNKTKNCQISKNWFSKIYLNVYHFISGYGEKPIKAGLLLFALIILPFCIQLAFSITPNGPKDWIKGAMWYMPLIKIKFDEAVGYQYLLKGISVTLITLQAALFGFALRNKLRR</sequence>
<name>C6BSE6_MARSD</name>
<keyword evidence="1" id="KW-0472">Membrane</keyword>
<dbReference type="EMBL" id="CP001649">
    <property type="protein sequence ID" value="ACS79622.1"/>
    <property type="molecule type" value="Genomic_DNA"/>
</dbReference>
<gene>
    <name evidence="2" type="ordered locus">Desal_1560</name>
</gene>
<dbReference type="OrthoDB" id="5465157at2"/>
<proteinExistence type="predicted"/>
<evidence type="ECO:0000313" key="2">
    <source>
        <dbReference type="EMBL" id="ACS79622.1"/>
    </source>
</evidence>
<protein>
    <recommendedName>
        <fullName evidence="4">Pentapeptide repeat-containing protein</fullName>
    </recommendedName>
</protein>
<evidence type="ECO:0000313" key="3">
    <source>
        <dbReference type="Proteomes" id="UP000002601"/>
    </source>
</evidence>